<feature type="transmembrane region" description="Helical" evidence="10">
    <location>
        <begin position="113"/>
        <end position="135"/>
    </location>
</feature>
<accession>A0A674I548</accession>
<proteinExistence type="inferred from homology"/>
<sequence>FPVSKEEALDLHLPAFAHDRIRALFEDLQTMTSLATSIHLQIIGLALGTLGWILCIISMGQVHWRMWHTSNATIISSGIVWVGIWKVCFNSHGKVSRDLRIMFCHRFHFNDAFIPQEISVAQVLVLAAIVLRALGKALTVFALRNIYMEILPKTQTIIFFLTGGLLNILSSVLILIPVSWNLHSIMKNRSIAFPPSYHLPSTPKSQKVGAAIPVGFISVLLLLVLNPYMFISICQDVWVL</sequence>
<feature type="transmembrane region" description="Helical" evidence="10">
    <location>
        <begin position="156"/>
        <end position="180"/>
    </location>
</feature>
<evidence type="ECO:0000256" key="8">
    <source>
        <dbReference type="ARBA" id="ARBA00022989"/>
    </source>
</evidence>
<evidence type="ECO:0000256" key="4">
    <source>
        <dbReference type="ARBA" id="ARBA00022427"/>
    </source>
</evidence>
<dbReference type="InParanoid" id="A0A674I548"/>
<dbReference type="PANTHER" id="PTHR12002">
    <property type="entry name" value="CLAUDIN"/>
    <property type="match status" value="1"/>
</dbReference>
<dbReference type="GeneTree" id="ENSGT00390000005717"/>
<protein>
    <recommendedName>
        <fullName evidence="13">Claudin 34</fullName>
    </recommendedName>
</protein>
<dbReference type="Gene3D" id="1.20.140.150">
    <property type="match status" value="1"/>
</dbReference>
<evidence type="ECO:0000256" key="5">
    <source>
        <dbReference type="ARBA" id="ARBA00022475"/>
    </source>
</evidence>
<dbReference type="Proteomes" id="UP000472274">
    <property type="component" value="Unplaced"/>
</dbReference>
<evidence type="ECO:0000256" key="2">
    <source>
        <dbReference type="ARBA" id="ARBA00004651"/>
    </source>
</evidence>
<dbReference type="GO" id="GO:0005198">
    <property type="term" value="F:structural molecule activity"/>
    <property type="evidence" value="ECO:0007669"/>
    <property type="project" value="InterPro"/>
</dbReference>
<dbReference type="GO" id="GO:0005886">
    <property type="term" value="C:plasma membrane"/>
    <property type="evidence" value="ECO:0007669"/>
    <property type="project" value="UniProtKB-SubCell"/>
</dbReference>
<comment type="similarity">
    <text evidence="3">Belongs to the claudin family.</text>
</comment>
<dbReference type="InterPro" id="IPR006187">
    <property type="entry name" value="Claudin"/>
</dbReference>
<evidence type="ECO:0000313" key="11">
    <source>
        <dbReference type="Ensembl" id="ENSTMTP00000002997.1"/>
    </source>
</evidence>
<dbReference type="Pfam" id="PF13903">
    <property type="entry name" value="Claudin_2"/>
    <property type="match status" value="1"/>
</dbReference>
<reference evidence="11" key="1">
    <citation type="submission" date="2025-08" db="UniProtKB">
        <authorList>
            <consortium name="Ensembl"/>
        </authorList>
    </citation>
    <scope>IDENTIFICATION</scope>
</reference>
<feature type="transmembrane region" description="Helical" evidence="10">
    <location>
        <begin position="72"/>
        <end position="93"/>
    </location>
</feature>
<reference evidence="11" key="2">
    <citation type="submission" date="2025-09" db="UniProtKB">
        <authorList>
            <consortium name="Ensembl"/>
        </authorList>
    </citation>
    <scope>IDENTIFICATION</scope>
</reference>
<evidence type="ECO:0000256" key="1">
    <source>
        <dbReference type="ARBA" id="ARBA00004435"/>
    </source>
</evidence>
<keyword evidence="9 10" id="KW-0472">Membrane</keyword>
<dbReference type="AlphaFoldDB" id="A0A674I548"/>
<keyword evidence="8 10" id="KW-1133">Transmembrane helix</keyword>
<evidence type="ECO:0000256" key="10">
    <source>
        <dbReference type="SAM" id="Phobius"/>
    </source>
</evidence>
<dbReference type="GO" id="GO:0005923">
    <property type="term" value="C:bicellular tight junction"/>
    <property type="evidence" value="ECO:0007669"/>
    <property type="project" value="UniProtKB-SubCell"/>
</dbReference>
<evidence type="ECO:0008006" key="13">
    <source>
        <dbReference type="Google" id="ProtNLM"/>
    </source>
</evidence>
<feature type="transmembrane region" description="Helical" evidence="10">
    <location>
        <begin position="210"/>
        <end position="231"/>
    </location>
</feature>
<evidence type="ECO:0000313" key="12">
    <source>
        <dbReference type="Proteomes" id="UP000472274"/>
    </source>
</evidence>
<keyword evidence="4" id="KW-0796">Tight junction</keyword>
<evidence type="ECO:0000256" key="6">
    <source>
        <dbReference type="ARBA" id="ARBA00022692"/>
    </source>
</evidence>
<dbReference type="InterPro" id="IPR004031">
    <property type="entry name" value="PMP22/EMP/MP20/Claudin"/>
</dbReference>
<organism evidence="11 12">
    <name type="scientific">Terrapene triunguis</name>
    <name type="common">Three-toed box turtle</name>
    <dbReference type="NCBI Taxonomy" id="2587831"/>
    <lineage>
        <taxon>Eukaryota</taxon>
        <taxon>Metazoa</taxon>
        <taxon>Chordata</taxon>
        <taxon>Craniata</taxon>
        <taxon>Vertebrata</taxon>
        <taxon>Euteleostomi</taxon>
        <taxon>Archelosauria</taxon>
        <taxon>Testudinata</taxon>
        <taxon>Testudines</taxon>
        <taxon>Cryptodira</taxon>
        <taxon>Durocryptodira</taxon>
        <taxon>Testudinoidea</taxon>
        <taxon>Emydidae</taxon>
        <taxon>Terrapene</taxon>
    </lineage>
</organism>
<name>A0A674I548_9SAUR</name>
<evidence type="ECO:0000256" key="7">
    <source>
        <dbReference type="ARBA" id="ARBA00022949"/>
    </source>
</evidence>
<comment type="subcellular location">
    <subcellularLocation>
        <location evidence="1">Cell junction</location>
        <location evidence="1">Tight junction</location>
    </subcellularLocation>
    <subcellularLocation>
        <location evidence="2">Cell membrane</location>
        <topology evidence="2">Multi-pass membrane protein</topology>
    </subcellularLocation>
</comment>
<dbReference type="PRINTS" id="PR01077">
    <property type="entry name" value="CLAUDIN"/>
</dbReference>
<evidence type="ECO:0000256" key="3">
    <source>
        <dbReference type="ARBA" id="ARBA00008295"/>
    </source>
</evidence>
<keyword evidence="6 10" id="KW-0812">Transmembrane</keyword>
<evidence type="ECO:0000256" key="9">
    <source>
        <dbReference type="ARBA" id="ARBA00023136"/>
    </source>
</evidence>
<feature type="transmembrane region" description="Helical" evidence="10">
    <location>
        <begin position="38"/>
        <end position="60"/>
    </location>
</feature>
<dbReference type="Ensembl" id="ENSTMTT00000003113.1">
    <property type="protein sequence ID" value="ENSTMTP00000002997.1"/>
    <property type="gene ID" value="ENSTMTG00000002285.1"/>
</dbReference>
<keyword evidence="5" id="KW-1003">Cell membrane</keyword>
<keyword evidence="7" id="KW-0965">Cell junction</keyword>
<keyword evidence="12" id="KW-1185">Reference proteome</keyword>